<dbReference type="EMBL" id="JBHSYQ010000016">
    <property type="protein sequence ID" value="MFC6999816.1"/>
    <property type="molecule type" value="Genomic_DNA"/>
</dbReference>
<dbReference type="Proteomes" id="UP001596405">
    <property type="component" value="Unassembled WGS sequence"/>
</dbReference>
<evidence type="ECO:0000313" key="2">
    <source>
        <dbReference type="EMBL" id="MFC6999816.1"/>
    </source>
</evidence>
<feature type="domain" description="Beta-lactamase-related" evidence="1">
    <location>
        <begin position="20"/>
        <end position="320"/>
    </location>
</feature>
<protein>
    <submittedName>
        <fullName evidence="2">Serine hydrolase domain-containing protein</fullName>
        <ecNumber evidence="2">3.-.-.-</ecNumber>
    </submittedName>
</protein>
<dbReference type="Gene3D" id="3.40.710.10">
    <property type="entry name" value="DD-peptidase/beta-lactamase superfamily"/>
    <property type="match status" value="1"/>
</dbReference>
<organism evidence="2 3">
    <name type="scientific">Rufibacter roseus</name>
    <dbReference type="NCBI Taxonomy" id="1567108"/>
    <lineage>
        <taxon>Bacteria</taxon>
        <taxon>Pseudomonadati</taxon>
        <taxon>Bacteroidota</taxon>
        <taxon>Cytophagia</taxon>
        <taxon>Cytophagales</taxon>
        <taxon>Hymenobacteraceae</taxon>
        <taxon>Rufibacter</taxon>
    </lineage>
</organism>
<dbReference type="SUPFAM" id="SSF56601">
    <property type="entry name" value="beta-lactamase/transpeptidase-like"/>
    <property type="match status" value="1"/>
</dbReference>
<evidence type="ECO:0000259" key="1">
    <source>
        <dbReference type="Pfam" id="PF00144"/>
    </source>
</evidence>
<dbReference type="InterPro" id="IPR050491">
    <property type="entry name" value="AmpC-like"/>
</dbReference>
<dbReference type="PANTHER" id="PTHR46825:SF9">
    <property type="entry name" value="BETA-LACTAMASE-RELATED DOMAIN-CONTAINING PROTEIN"/>
    <property type="match status" value="1"/>
</dbReference>
<dbReference type="InterPro" id="IPR001466">
    <property type="entry name" value="Beta-lactam-related"/>
</dbReference>
<keyword evidence="3" id="KW-1185">Reference proteome</keyword>
<dbReference type="EC" id="3.-.-.-" evidence="2"/>
<proteinExistence type="predicted"/>
<dbReference type="PANTHER" id="PTHR46825">
    <property type="entry name" value="D-ALANYL-D-ALANINE-CARBOXYPEPTIDASE/ENDOPEPTIDASE AMPH"/>
    <property type="match status" value="1"/>
</dbReference>
<gene>
    <name evidence="2" type="ORF">ACFQHR_19425</name>
</gene>
<dbReference type="Pfam" id="PF00144">
    <property type="entry name" value="Beta-lactamase"/>
    <property type="match status" value="1"/>
</dbReference>
<dbReference type="RefSeq" id="WP_066620571.1">
    <property type="nucleotide sequence ID" value="NZ_JBHSYQ010000016.1"/>
</dbReference>
<sequence>MACLLNVSALDQFIESNFTSGGPGAAILLKVNDETVYQKTVGLANVEKQEQVTPLTNFRLASVSKQFTAMGIALLEQRGKLNFQDSLLKFFPDFGATGESLTLQHLLNHTSGLLDYEAFVSETREEQVADQEVLQITTGHTHTYFTPGSEFRYSNTGYVLLGLIIEQVSGKSLQSFLEENIFRPLGMYSTTLYAPTIPIPHRAMGYAQNDLAETVFSDQSTCSATKGDGCLYTSVQEYELWHEALKENPRFDLETLLRKSSAVINSNRNWHYGMGWFFSERQDGSLEMYHTGNTCGFSNLVVRLPAHDLLLICLTNIANNHLLLPDLVQKVLKTTSVELASNLIYALPELTR</sequence>
<dbReference type="GO" id="GO:0016787">
    <property type="term" value="F:hydrolase activity"/>
    <property type="evidence" value="ECO:0007669"/>
    <property type="project" value="UniProtKB-KW"/>
</dbReference>
<accession>A0ABW2DPQ0</accession>
<evidence type="ECO:0000313" key="3">
    <source>
        <dbReference type="Proteomes" id="UP001596405"/>
    </source>
</evidence>
<comment type="caution">
    <text evidence="2">The sequence shown here is derived from an EMBL/GenBank/DDBJ whole genome shotgun (WGS) entry which is preliminary data.</text>
</comment>
<dbReference type="InterPro" id="IPR012338">
    <property type="entry name" value="Beta-lactam/transpept-like"/>
</dbReference>
<name>A0ABW2DPQ0_9BACT</name>
<reference evidence="3" key="1">
    <citation type="journal article" date="2019" name="Int. J. Syst. Evol. Microbiol.">
        <title>The Global Catalogue of Microorganisms (GCM) 10K type strain sequencing project: providing services to taxonomists for standard genome sequencing and annotation.</title>
        <authorList>
            <consortium name="The Broad Institute Genomics Platform"/>
            <consortium name="The Broad Institute Genome Sequencing Center for Infectious Disease"/>
            <person name="Wu L."/>
            <person name="Ma J."/>
        </authorList>
    </citation>
    <scope>NUCLEOTIDE SEQUENCE [LARGE SCALE GENOMIC DNA]</scope>
    <source>
        <strain evidence="3">CGMCC 4.7393</strain>
    </source>
</reference>
<keyword evidence="2" id="KW-0378">Hydrolase</keyword>